<protein>
    <recommendedName>
        <fullName evidence="5">6-phosphogluconolactonase</fullName>
    </recommendedName>
</protein>
<sequence length="397" mass="43485">MINKIVTMLLIITSLISCIGNKSNERVDSDEDQTVESILQSNDGDMFMLIGTYTSENGSKGIYVNKLNILTGASDSISMVEMENPSYLTLSPDMKFVYAVCEGGEKNSFVNSFSFDREKGLLTPINFQPTIGADPCYITIDSKGENIHTANYSGGSITTFQVNSEGIISAANSVLFFEGNGPDSVRQSKSHLHSVMYSPDGKFIFATDLGTDKLYRISVLDSPFEGQPSLQQNSLKEFSLPSGTGPRHFDFHPDGGRFLYLLGELSGEVLVFNYNNGTPDLVQTIASDTTGARGSADIHVSPDGRFLYASNRLNADGISIFSINTDNGLLTKVGYQLTAKHPRNFVITPNGKFLLLASRDENKIEVYEINNETGMLKNTNRNIYISKPVCIKLSSIE</sequence>
<dbReference type="FunFam" id="2.130.10.10:FF:000306">
    <property type="entry name" value="3-carboxymuconate cyclase"/>
    <property type="match status" value="1"/>
</dbReference>
<dbReference type="InterPro" id="IPR050282">
    <property type="entry name" value="Cycloisomerase_2"/>
</dbReference>
<accession>A0A098BZ84</accession>
<dbReference type="PANTHER" id="PTHR30344">
    <property type="entry name" value="6-PHOSPHOGLUCONOLACTONASE-RELATED"/>
    <property type="match status" value="1"/>
</dbReference>
<dbReference type="InterPro" id="IPR011048">
    <property type="entry name" value="Haem_d1_sf"/>
</dbReference>
<dbReference type="AlphaFoldDB" id="A0A098BZ84"/>
<dbReference type="STRING" id="1562970.ING2E5B_1245"/>
<comment type="similarity">
    <text evidence="1">Belongs to the cycloisomerase 2 family.</text>
</comment>
<reference evidence="3 4" key="1">
    <citation type="submission" date="2014-08" db="EMBL/GenBank/DDBJ databases">
        <authorList>
            <person name="Wibberg D."/>
        </authorList>
    </citation>
    <scope>NUCLEOTIDE SEQUENCE [LARGE SCALE GENOMIC DNA]</scope>
    <source>
        <strain evidence="4">ING2-E5B</strain>
    </source>
</reference>
<keyword evidence="2" id="KW-0313">Glucose metabolism</keyword>
<dbReference type="PROSITE" id="PS51257">
    <property type="entry name" value="PROKAR_LIPOPROTEIN"/>
    <property type="match status" value="1"/>
</dbReference>
<organism evidence="3 4">
    <name type="scientific">Fermentimonas caenicola</name>
    <dbReference type="NCBI Taxonomy" id="1562970"/>
    <lineage>
        <taxon>Bacteria</taxon>
        <taxon>Pseudomonadati</taxon>
        <taxon>Bacteroidota</taxon>
        <taxon>Bacteroidia</taxon>
        <taxon>Bacteroidales</taxon>
        <taxon>Dysgonomonadaceae</taxon>
        <taxon>Fermentimonas</taxon>
    </lineage>
</organism>
<dbReference type="Gene3D" id="2.130.10.10">
    <property type="entry name" value="YVTN repeat-like/Quinoprotein amine dehydrogenase"/>
    <property type="match status" value="1"/>
</dbReference>
<dbReference type="GO" id="GO:0005829">
    <property type="term" value="C:cytosol"/>
    <property type="evidence" value="ECO:0007669"/>
    <property type="project" value="TreeGrafter"/>
</dbReference>
<dbReference type="GO" id="GO:0006006">
    <property type="term" value="P:glucose metabolic process"/>
    <property type="evidence" value="ECO:0007669"/>
    <property type="project" value="UniProtKB-KW"/>
</dbReference>
<dbReference type="InterPro" id="IPR019405">
    <property type="entry name" value="Lactonase_7-beta_prop"/>
</dbReference>
<dbReference type="GO" id="GO:0017057">
    <property type="term" value="F:6-phosphogluconolactonase activity"/>
    <property type="evidence" value="ECO:0007669"/>
    <property type="project" value="TreeGrafter"/>
</dbReference>
<proteinExistence type="inferred from homology"/>
<keyword evidence="4" id="KW-1185">Reference proteome</keyword>
<evidence type="ECO:0000256" key="1">
    <source>
        <dbReference type="ARBA" id="ARBA00005564"/>
    </source>
</evidence>
<dbReference type="KEGG" id="pbt:ING2E5B_1245"/>
<evidence type="ECO:0000313" key="3">
    <source>
        <dbReference type="EMBL" id="CEA15995.1"/>
    </source>
</evidence>
<dbReference type="SUPFAM" id="SSF51004">
    <property type="entry name" value="C-terminal (heme d1) domain of cytochrome cd1-nitrite reductase"/>
    <property type="match status" value="1"/>
</dbReference>
<dbReference type="Pfam" id="PF10282">
    <property type="entry name" value="Lactonase"/>
    <property type="match status" value="1"/>
</dbReference>
<dbReference type="Proteomes" id="UP000032417">
    <property type="component" value="Chromosome 1"/>
</dbReference>
<dbReference type="PANTHER" id="PTHR30344:SF1">
    <property type="entry name" value="6-PHOSPHOGLUCONOLACTONASE"/>
    <property type="match status" value="1"/>
</dbReference>
<dbReference type="InterPro" id="IPR015943">
    <property type="entry name" value="WD40/YVTN_repeat-like_dom_sf"/>
</dbReference>
<dbReference type="EMBL" id="LN515532">
    <property type="protein sequence ID" value="CEA15995.1"/>
    <property type="molecule type" value="Genomic_DNA"/>
</dbReference>
<name>A0A098BZ84_9BACT</name>
<keyword evidence="2" id="KW-0119">Carbohydrate metabolism</keyword>
<dbReference type="HOGENOM" id="CLU_038716_3_0_10"/>
<gene>
    <name evidence="3" type="ORF">ING2E5B_1245</name>
</gene>
<evidence type="ECO:0000256" key="2">
    <source>
        <dbReference type="ARBA" id="ARBA00022526"/>
    </source>
</evidence>
<evidence type="ECO:0008006" key="5">
    <source>
        <dbReference type="Google" id="ProtNLM"/>
    </source>
</evidence>
<evidence type="ECO:0000313" key="4">
    <source>
        <dbReference type="Proteomes" id="UP000032417"/>
    </source>
</evidence>